<protein>
    <submittedName>
        <fullName evidence="5">Helix-turn-helix domain-containing protein</fullName>
    </submittedName>
</protein>
<dbReference type="EMBL" id="VHQI01000005">
    <property type="protein sequence ID" value="TPW42459.1"/>
    <property type="molecule type" value="Genomic_DNA"/>
</dbReference>
<organism evidence="5 6">
    <name type="scientific">Mixta tenebrionis</name>
    <dbReference type="NCBI Taxonomy" id="2562439"/>
    <lineage>
        <taxon>Bacteria</taxon>
        <taxon>Pseudomonadati</taxon>
        <taxon>Pseudomonadota</taxon>
        <taxon>Gammaproteobacteria</taxon>
        <taxon>Enterobacterales</taxon>
        <taxon>Erwiniaceae</taxon>
        <taxon>Mixta</taxon>
    </lineage>
</organism>
<accession>A0A506VAI0</accession>
<evidence type="ECO:0000313" key="6">
    <source>
        <dbReference type="Proteomes" id="UP000319523"/>
    </source>
</evidence>
<keyword evidence="6" id="KW-1185">Reference proteome</keyword>
<dbReference type="Proteomes" id="UP000319523">
    <property type="component" value="Unassembled WGS sequence"/>
</dbReference>
<dbReference type="PANTHER" id="PTHR43280">
    <property type="entry name" value="ARAC-FAMILY TRANSCRIPTIONAL REGULATOR"/>
    <property type="match status" value="1"/>
</dbReference>
<keyword evidence="1" id="KW-0805">Transcription regulation</keyword>
<dbReference type="PANTHER" id="PTHR43280:SF2">
    <property type="entry name" value="HTH-TYPE TRANSCRIPTIONAL REGULATOR EXSA"/>
    <property type="match status" value="1"/>
</dbReference>
<dbReference type="SUPFAM" id="SSF51445">
    <property type="entry name" value="(Trans)glycosidases"/>
    <property type="match status" value="1"/>
</dbReference>
<dbReference type="PROSITE" id="PS01124">
    <property type="entry name" value="HTH_ARAC_FAMILY_2"/>
    <property type="match status" value="1"/>
</dbReference>
<dbReference type="Gene3D" id="2.60.40.1500">
    <property type="entry name" value="Glycosyl hydrolase domain, family 39"/>
    <property type="match status" value="1"/>
</dbReference>
<comment type="caution">
    <text evidence="5">The sequence shown here is derived from an EMBL/GenBank/DDBJ whole genome shotgun (WGS) entry which is preliminary data.</text>
</comment>
<dbReference type="Pfam" id="PF12833">
    <property type="entry name" value="HTH_18"/>
    <property type="match status" value="1"/>
</dbReference>
<dbReference type="InterPro" id="IPR018060">
    <property type="entry name" value="HTH_AraC"/>
</dbReference>
<evidence type="ECO:0000259" key="4">
    <source>
        <dbReference type="PROSITE" id="PS01124"/>
    </source>
</evidence>
<evidence type="ECO:0000256" key="2">
    <source>
        <dbReference type="ARBA" id="ARBA00023125"/>
    </source>
</evidence>
<dbReference type="OrthoDB" id="5622169at2"/>
<evidence type="ECO:0000256" key="3">
    <source>
        <dbReference type="ARBA" id="ARBA00023163"/>
    </source>
</evidence>
<evidence type="ECO:0000256" key="1">
    <source>
        <dbReference type="ARBA" id="ARBA00023015"/>
    </source>
</evidence>
<evidence type="ECO:0000313" key="5">
    <source>
        <dbReference type="EMBL" id="TPW42459.1"/>
    </source>
</evidence>
<dbReference type="InterPro" id="IPR009057">
    <property type="entry name" value="Homeodomain-like_sf"/>
</dbReference>
<dbReference type="Gene3D" id="1.10.10.60">
    <property type="entry name" value="Homeodomain-like"/>
    <property type="match status" value="2"/>
</dbReference>
<name>A0A506VAI0_9GAMM</name>
<reference evidence="5 6" key="1">
    <citation type="submission" date="2019-06" db="EMBL/GenBank/DDBJ databases">
        <authorList>
            <person name="Yang Y."/>
        </authorList>
    </citation>
    <scope>NUCLEOTIDE SEQUENCE [LARGE SCALE GENOMIC DNA]</scope>
    <source>
        <strain evidence="5 6">BIT-26</strain>
    </source>
</reference>
<dbReference type="AlphaFoldDB" id="A0A506VAI0"/>
<dbReference type="SMART" id="SM00342">
    <property type="entry name" value="HTH_ARAC"/>
    <property type="match status" value="1"/>
</dbReference>
<dbReference type="InterPro" id="IPR017853">
    <property type="entry name" value="GH"/>
</dbReference>
<dbReference type="Gene3D" id="3.20.20.80">
    <property type="entry name" value="Glycosidases"/>
    <property type="match status" value="1"/>
</dbReference>
<sequence length="763" mass="86957">MNEQPEEFSVHFVNVINQKFTPENRIHLILALQGEITLTQESGVTQLRQNQPQIINANSRWQIAAARDNILAIISVSPFLLFNRAGEFKQTAFNIEEHRAPTQAAQIAGRIKDIAILWLKKNSETWRLEAIRNLLDIFCLLLQNFTAPQAMPLSTPLSARINKAVMLIKERYREDITLHQIASQLHVTSAHLSRCFTAETGMNFRTFLTDVRFEHAVKEIAFTARPIGQIVSDNGFCSLHRFSVLFRERYGMSPGGWRRGIRDGTIASPADAMPPEAPAQTRDVNSVMLFSCLSRVSPSAQAAVNRHLPVKTENIAPAFDSEIDRIRPRRYVIAVGSFNELLKQHVQQQLMALKTLLHEFQVEIADSLEDIFALHDIYTGEPNPTWSPWSNLDIACNFLKHAGLSVVIRLSPAGESLDRLEQFIHHHILLLGQEYVQRWTFILEAAKGSEPANEPAVKWLTAIRRMLPGSRVGLALAQSQDNITLPDVELLRQTDFIAFSLIPNDRTARIDVPEYRPQDNNKVIHQQMKRIIALLKKHRLRCQLYLQSWGTLTGNTLTINGLFFRGALLMDMLLSLPAEVTMMGLWLNSEQQNEVCANNLIENNSLSLFFSATTKRPVFHILAMKARLKERISASGPGWIATRHGNVHQLLLLNSVTINPQLSIQQHLLNDYSKCFRVRLKLSPSGTWRIKKWVFDQKNGALYHQYGLHPTRYDRDEETMHYISQRSEPTLSVHDELIIQEWTTEIMMDINAVCLLELTRIAN</sequence>
<dbReference type="SUPFAM" id="SSF46689">
    <property type="entry name" value="Homeodomain-like"/>
    <property type="match status" value="2"/>
</dbReference>
<keyword evidence="3" id="KW-0804">Transcription</keyword>
<dbReference type="RefSeq" id="WP_141176127.1">
    <property type="nucleotide sequence ID" value="NZ_JBHUFX010000008.1"/>
</dbReference>
<proteinExistence type="predicted"/>
<keyword evidence="2" id="KW-0238">DNA-binding</keyword>
<dbReference type="GO" id="GO:0003700">
    <property type="term" value="F:DNA-binding transcription factor activity"/>
    <property type="evidence" value="ECO:0007669"/>
    <property type="project" value="InterPro"/>
</dbReference>
<gene>
    <name evidence="5" type="ORF">FKM52_10560</name>
</gene>
<feature type="domain" description="HTH araC/xylS-type" evidence="4">
    <location>
        <begin position="162"/>
        <end position="260"/>
    </location>
</feature>
<dbReference type="GO" id="GO:0043565">
    <property type="term" value="F:sequence-specific DNA binding"/>
    <property type="evidence" value="ECO:0007669"/>
    <property type="project" value="InterPro"/>
</dbReference>